<keyword evidence="2" id="KW-1185">Reference proteome</keyword>
<organism evidence="1 2">
    <name type="scientific">Pontivivens marinum</name>
    <dbReference type="NCBI Taxonomy" id="1690039"/>
    <lineage>
        <taxon>Bacteria</taxon>
        <taxon>Pseudomonadati</taxon>
        <taxon>Pseudomonadota</taxon>
        <taxon>Alphaproteobacteria</taxon>
        <taxon>Rhodobacterales</taxon>
        <taxon>Paracoccaceae</taxon>
        <taxon>Pontivivens</taxon>
    </lineage>
</organism>
<dbReference type="AlphaFoldDB" id="A0A2C9CQZ7"/>
<evidence type="ECO:0000313" key="1">
    <source>
        <dbReference type="EMBL" id="SOH93628.1"/>
    </source>
</evidence>
<protein>
    <submittedName>
        <fullName evidence="1">Uncharacterized protein</fullName>
    </submittedName>
</protein>
<dbReference type="EMBL" id="OCTN01000002">
    <property type="protein sequence ID" value="SOH93628.1"/>
    <property type="molecule type" value="Genomic_DNA"/>
</dbReference>
<accession>A0A2C9CQZ7</accession>
<name>A0A2C9CQZ7_9RHOB</name>
<dbReference type="RefSeq" id="WP_180955923.1">
    <property type="nucleotide sequence ID" value="NZ_OCTN01000002.1"/>
</dbReference>
<proteinExistence type="predicted"/>
<sequence>MGKVIFYIFVLLLLIAAGFAVYSVVVPPQAPIAPVEVQIDLQSGS</sequence>
<gene>
    <name evidence="1" type="ORF">SAMN06273572_102305</name>
</gene>
<evidence type="ECO:0000313" key="2">
    <source>
        <dbReference type="Proteomes" id="UP000220034"/>
    </source>
</evidence>
<reference evidence="2" key="1">
    <citation type="submission" date="2017-09" db="EMBL/GenBank/DDBJ databases">
        <authorList>
            <person name="Varghese N."/>
            <person name="Submissions S."/>
        </authorList>
    </citation>
    <scope>NUCLEOTIDE SEQUENCE [LARGE SCALE GENOMIC DNA]</scope>
    <source>
        <strain evidence="2">C7</strain>
    </source>
</reference>
<dbReference type="Proteomes" id="UP000220034">
    <property type="component" value="Unassembled WGS sequence"/>
</dbReference>